<evidence type="ECO:0000313" key="3">
    <source>
        <dbReference type="Proteomes" id="UP000004382"/>
    </source>
</evidence>
<keyword evidence="1" id="KW-0472">Membrane</keyword>
<name>H1KHQ8_METEX</name>
<keyword evidence="1" id="KW-0812">Transmembrane</keyword>
<accession>H1KHQ8</accession>
<gene>
    <name evidence="2" type="ORF">MetexDRAFT_2170</name>
</gene>
<dbReference type="PATRIC" id="fig|882800.3.peg.2138"/>
<keyword evidence="1" id="KW-1133">Transmembrane helix</keyword>
<evidence type="ECO:0000313" key="2">
    <source>
        <dbReference type="EMBL" id="EHP92936.1"/>
    </source>
</evidence>
<dbReference type="EMBL" id="AGJK01000045">
    <property type="protein sequence ID" value="EHP92936.1"/>
    <property type="molecule type" value="Genomic_DNA"/>
</dbReference>
<organism evidence="2 3">
    <name type="scientific">Methylorubrum extorquens DSM 13060</name>
    <dbReference type="NCBI Taxonomy" id="882800"/>
    <lineage>
        <taxon>Bacteria</taxon>
        <taxon>Pseudomonadati</taxon>
        <taxon>Pseudomonadota</taxon>
        <taxon>Alphaproteobacteria</taxon>
        <taxon>Hyphomicrobiales</taxon>
        <taxon>Methylobacteriaceae</taxon>
        <taxon>Methylorubrum</taxon>
    </lineage>
</organism>
<dbReference type="Proteomes" id="UP000004382">
    <property type="component" value="Unassembled WGS sequence"/>
</dbReference>
<proteinExistence type="predicted"/>
<protein>
    <submittedName>
        <fullName evidence="2">Uncharacterized protein</fullName>
    </submittedName>
</protein>
<sequence length="87" mass="9233">MAIRHSTAPARAGERARSPFATVYARPFPELEADEAGEAEVCLVIRADRPDTAHVRAPRFLDLGGELISALVIIAGGVLAYGHLPIA</sequence>
<comment type="caution">
    <text evidence="2">The sequence shown here is derived from an EMBL/GenBank/DDBJ whole genome shotgun (WGS) entry which is preliminary data.</text>
</comment>
<dbReference type="AlphaFoldDB" id="H1KHQ8"/>
<reference evidence="2 3" key="1">
    <citation type="submission" date="2011-09" db="EMBL/GenBank/DDBJ databases">
        <title>The draft genome of Methylobacterium extorquens DSM 13060.</title>
        <authorList>
            <consortium name="US DOE Joint Genome Institute (JGI-PGF)"/>
            <person name="Lucas S."/>
            <person name="Han J."/>
            <person name="Lapidus A."/>
            <person name="Cheng J.-F."/>
            <person name="Goodwin L."/>
            <person name="Pitluck S."/>
            <person name="Peters L."/>
            <person name="Land M.L."/>
            <person name="Hauser L."/>
            <person name="Koskimaki J."/>
            <person name="Halonen O."/>
            <person name="Pirttila A."/>
            <person name="Frank C."/>
            <person name="Woyke T.J."/>
        </authorList>
    </citation>
    <scope>NUCLEOTIDE SEQUENCE [LARGE SCALE GENOMIC DNA]</scope>
    <source>
        <strain evidence="2 3">DSM 13060</strain>
    </source>
</reference>
<feature type="transmembrane region" description="Helical" evidence="1">
    <location>
        <begin position="67"/>
        <end position="84"/>
    </location>
</feature>
<evidence type="ECO:0000256" key="1">
    <source>
        <dbReference type="SAM" id="Phobius"/>
    </source>
</evidence>
<dbReference type="RefSeq" id="WP_003599524.1">
    <property type="nucleotide sequence ID" value="NZ_AGJK01000045.1"/>
</dbReference>